<dbReference type="PANTHER" id="PTHR39338">
    <property type="entry name" value="BLL5662 PROTEIN-RELATED"/>
    <property type="match status" value="1"/>
</dbReference>
<dbReference type="AlphaFoldDB" id="A0A5J6MMD0"/>
<dbReference type="InterPro" id="IPR011195">
    <property type="entry name" value="UCP010256"/>
</dbReference>
<accession>A0A5J6MMD0</accession>
<dbReference type="SUPFAM" id="SSF53300">
    <property type="entry name" value="vWA-like"/>
    <property type="match status" value="1"/>
</dbReference>
<evidence type="ECO:0000313" key="2">
    <source>
        <dbReference type="EMBL" id="QEX17360.1"/>
    </source>
</evidence>
<keyword evidence="3" id="KW-1185">Reference proteome</keyword>
<dbReference type="EMBL" id="CP042906">
    <property type="protein sequence ID" value="QEX17360.1"/>
    <property type="molecule type" value="Genomic_DNA"/>
</dbReference>
<reference evidence="2 3" key="1">
    <citation type="submission" date="2019-08" db="EMBL/GenBank/DDBJ databases">
        <title>Hyperibacter terrae gen. nov., sp. nov. and Hyperibacter viscosus sp. nov., two new members in the family Rhodospirillaceae isolated from the rhizosphere of Hypericum perforatum.</title>
        <authorList>
            <person name="Noviana Z."/>
        </authorList>
    </citation>
    <scope>NUCLEOTIDE SEQUENCE [LARGE SCALE GENOMIC DNA]</scope>
    <source>
        <strain evidence="2 3">R5913</strain>
    </source>
</reference>
<dbReference type="CDD" id="cd00198">
    <property type="entry name" value="vWFA"/>
    <property type="match status" value="1"/>
</dbReference>
<dbReference type="KEGG" id="htq:FRZ44_26580"/>
<dbReference type="Gene3D" id="3.40.50.410">
    <property type="entry name" value="von Willebrand factor, type A domain"/>
    <property type="match status" value="1"/>
</dbReference>
<evidence type="ECO:0000256" key="1">
    <source>
        <dbReference type="SAM" id="MobiDB-lite"/>
    </source>
</evidence>
<dbReference type="PANTHER" id="PTHR39338:SF6">
    <property type="entry name" value="BLL5662 PROTEIN"/>
    <property type="match status" value="1"/>
</dbReference>
<evidence type="ECO:0000313" key="3">
    <source>
        <dbReference type="Proteomes" id="UP000326202"/>
    </source>
</evidence>
<dbReference type="Pfam" id="PF05762">
    <property type="entry name" value="VWA_CoxE"/>
    <property type="match status" value="1"/>
</dbReference>
<gene>
    <name evidence="2" type="ORF">FRZ44_26580</name>
</gene>
<dbReference type="RefSeq" id="WP_225308673.1">
    <property type="nucleotide sequence ID" value="NZ_CP042906.1"/>
</dbReference>
<proteinExistence type="predicted"/>
<dbReference type="InterPro" id="IPR008912">
    <property type="entry name" value="Uncharacterised_CoxE"/>
</dbReference>
<protein>
    <recommendedName>
        <fullName evidence="4">VWA domain-containing protein</fullName>
    </recommendedName>
</protein>
<evidence type="ECO:0008006" key="4">
    <source>
        <dbReference type="Google" id="ProtNLM"/>
    </source>
</evidence>
<dbReference type="InterPro" id="IPR036465">
    <property type="entry name" value="vWFA_dom_sf"/>
</dbReference>
<sequence>MTPIGASARARLAAFVRSLRANGFATGLGETQDALKVMTSELALRPVYLREAFKALFCSRQQDWQRFDEIFDAFWLGRGMKTAVRASGARPDAARAERRSGFPGFGDKAGSTTAVADRDALDESADLPGEGRSRGASSAEGLSQTDLRHIAEPDALDQAMELAERLARAMRDRLTRRDRRHRRGRRIDMRRTIRASIGHGGTPVDLVRRRRKEKPLRLVMLLDVSGSMSLYSTAFVRFMRGLVERAQDAEAYVFHTRLVHISEALRESDPVRAVERLSLMAQGWSGGTRIGESLASFNRFHAARVLNSRSVVIILSDGYDTGEPGALAQEMAALRKRARRIVWLNPMMGWKDYAPVAGGMQAALPYVDLFAPAHNLASLAALEPYLAKL</sequence>
<dbReference type="PIRSF" id="PIRSF010256">
    <property type="entry name" value="CoxE_vWa"/>
    <property type="match status" value="1"/>
</dbReference>
<dbReference type="Proteomes" id="UP000326202">
    <property type="component" value="Chromosome"/>
</dbReference>
<feature type="region of interest" description="Disordered" evidence="1">
    <location>
        <begin position="88"/>
        <end position="147"/>
    </location>
</feature>
<organism evidence="2 3">
    <name type="scientific">Hypericibacter terrae</name>
    <dbReference type="NCBI Taxonomy" id="2602015"/>
    <lineage>
        <taxon>Bacteria</taxon>
        <taxon>Pseudomonadati</taxon>
        <taxon>Pseudomonadota</taxon>
        <taxon>Alphaproteobacteria</taxon>
        <taxon>Rhodospirillales</taxon>
        <taxon>Dongiaceae</taxon>
        <taxon>Hypericibacter</taxon>
    </lineage>
</organism>
<name>A0A5J6MMD0_9PROT</name>